<feature type="compositionally biased region" description="Low complexity" evidence="1">
    <location>
        <begin position="52"/>
        <end position="63"/>
    </location>
</feature>
<protein>
    <submittedName>
        <fullName evidence="2">Uncharacterized protein</fullName>
    </submittedName>
</protein>
<accession>A0A318ZH99</accession>
<proteinExistence type="predicted"/>
<dbReference type="GeneID" id="37078762"/>
<evidence type="ECO:0000256" key="1">
    <source>
        <dbReference type="SAM" id="MobiDB-lite"/>
    </source>
</evidence>
<name>A0A318ZH99_9EURO</name>
<gene>
    <name evidence="2" type="ORF">BP01DRAFT_384754</name>
</gene>
<dbReference type="Proteomes" id="UP000248349">
    <property type="component" value="Unassembled WGS sequence"/>
</dbReference>
<dbReference type="RefSeq" id="XP_025429042.1">
    <property type="nucleotide sequence ID" value="XM_025577533.1"/>
</dbReference>
<feature type="region of interest" description="Disordered" evidence="1">
    <location>
        <begin position="52"/>
        <end position="81"/>
    </location>
</feature>
<dbReference type="EMBL" id="KZ821246">
    <property type="protein sequence ID" value="PYH43060.1"/>
    <property type="molecule type" value="Genomic_DNA"/>
</dbReference>
<reference evidence="2 3" key="1">
    <citation type="submission" date="2016-12" db="EMBL/GenBank/DDBJ databases">
        <title>The genomes of Aspergillus section Nigri reveals drivers in fungal speciation.</title>
        <authorList>
            <consortium name="DOE Joint Genome Institute"/>
            <person name="Vesth T.C."/>
            <person name="Nybo J."/>
            <person name="Theobald S."/>
            <person name="Brandl J."/>
            <person name="Frisvad J.C."/>
            <person name="Nielsen K.F."/>
            <person name="Lyhne E.K."/>
            <person name="Kogle M.E."/>
            <person name="Kuo A."/>
            <person name="Riley R."/>
            <person name="Clum A."/>
            <person name="Nolan M."/>
            <person name="Lipzen A."/>
            <person name="Salamov A."/>
            <person name="Henrissat B."/>
            <person name="Wiebenga A."/>
            <person name="De Vries R.P."/>
            <person name="Grigoriev I.V."/>
            <person name="Mortensen U.H."/>
            <person name="Andersen M.R."/>
            <person name="Baker S.E."/>
        </authorList>
    </citation>
    <scope>NUCLEOTIDE SEQUENCE [LARGE SCALE GENOMIC DNA]</scope>
    <source>
        <strain evidence="2 3">JOP 1030-1</strain>
    </source>
</reference>
<dbReference type="OrthoDB" id="25921at2759"/>
<sequence length="199" mass="22044">MAAFQPAQTAPAQSYAVRCHSRIEWLEEPILLLDREFDLFKAPPIEQSVFRTTVSRRTPSTTPGGSAAAQPQMTLGSRAAESDPRSLALNLGMLSLYSDSRQKYYLRSSSGLFFTKLLGADNPLSPATFTSSYATQGNQIRRGLQGPSPETYCLLYNKPRKDLPSPEEATYLINIYLQGLHVDHPFLPATSLFNAYHAL</sequence>
<organism evidence="2 3">
    <name type="scientific">Aspergillus saccharolyticus JOP 1030-1</name>
    <dbReference type="NCBI Taxonomy" id="1450539"/>
    <lineage>
        <taxon>Eukaryota</taxon>
        <taxon>Fungi</taxon>
        <taxon>Dikarya</taxon>
        <taxon>Ascomycota</taxon>
        <taxon>Pezizomycotina</taxon>
        <taxon>Eurotiomycetes</taxon>
        <taxon>Eurotiomycetidae</taxon>
        <taxon>Eurotiales</taxon>
        <taxon>Aspergillaceae</taxon>
        <taxon>Aspergillus</taxon>
        <taxon>Aspergillus subgen. Circumdati</taxon>
    </lineage>
</organism>
<dbReference type="STRING" id="1450539.A0A318ZH99"/>
<keyword evidence="3" id="KW-1185">Reference proteome</keyword>
<dbReference type="AlphaFoldDB" id="A0A318ZH99"/>
<evidence type="ECO:0000313" key="3">
    <source>
        <dbReference type="Proteomes" id="UP000248349"/>
    </source>
</evidence>
<evidence type="ECO:0000313" key="2">
    <source>
        <dbReference type="EMBL" id="PYH43060.1"/>
    </source>
</evidence>